<protein>
    <submittedName>
        <fullName evidence="2">Uncharacterized protein</fullName>
    </submittedName>
</protein>
<gene>
    <name evidence="2" type="ORF">PECAL_4P12830</name>
</gene>
<reference evidence="2" key="1">
    <citation type="submission" date="2021-11" db="EMBL/GenBank/DDBJ databases">
        <authorList>
            <consortium name="Genoscope - CEA"/>
            <person name="William W."/>
        </authorList>
    </citation>
    <scope>NUCLEOTIDE SEQUENCE</scope>
</reference>
<proteinExistence type="predicted"/>
<organism evidence="2 3">
    <name type="scientific">Pelagomonas calceolata</name>
    <dbReference type="NCBI Taxonomy" id="35677"/>
    <lineage>
        <taxon>Eukaryota</taxon>
        <taxon>Sar</taxon>
        <taxon>Stramenopiles</taxon>
        <taxon>Ochrophyta</taxon>
        <taxon>Pelagophyceae</taxon>
        <taxon>Pelagomonadales</taxon>
        <taxon>Pelagomonadaceae</taxon>
        <taxon>Pelagomonas</taxon>
    </lineage>
</organism>
<sequence>MLCRAITVSLPHRSPAYSPSSPAACGSVATWLSFADRLPIASRQYARRYELLFGRRLARGAPKPNPAPPYAVLTYELRRRRASVILAEQLRGGLDALHGSVFPRPGRVRAVRSSARREGAEEGELNLTSHTHSRLAPNT</sequence>
<name>A0A8J2SP58_9STRA</name>
<evidence type="ECO:0000256" key="1">
    <source>
        <dbReference type="SAM" id="MobiDB-lite"/>
    </source>
</evidence>
<dbReference type="EMBL" id="CAKKNE010000004">
    <property type="protein sequence ID" value="CAH0374028.1"/>
    <property type="molecule type" value="Genomic_DNA"/>
</dbReference>
<feature type="region of interest" description="Disordered" evidence="1">
    <location>
        <begin position="115"/>
        <end position="139"/>
    </location>
</feature>
<accession>A0A8J2SP58</accession>
<keyword evidence="3" id="KW-1185">Reference proteome</keyword>
<comment type="caution">
    <text evidence="2">The sequence shown here is derived from an EMBL/GenBank/DDBJ whole genome shotgun (WGS) entry which is preliminary data.</text>
</comment>
<feature type="compositionally biased region" description="Polar residues" evidence="1">
    <location>
        <begin position="126"/>
        <end position="139"/>
    </location>
</feature>
<dbReference type="Proteomes" id="UP000789595">
    <property type="component" value="Unassembled WGS sequence"/>
</dbReference>
<evidence type="ECO:0000313" key="2">
    <source>
        <dbReference type="EMBL" id="CAH0374028.1"/>
    </source>
</evidence>
<evidence type="ECO:0000313" key="3">
    <source>
        <dbReference type="Proteomes" id="UP000789595"/>
    </source>
</evidence>
<dbReference type="AlphaFoldDB" id="A0A8J2SP58"/>